<accession>A0A4V6YE46</accession>
<dbReference type="RefSeq" id="WP_137698059.1">
    <property type="nucleotide sequence ID" value="NZ_CP061336.1"/>
</dbReference>
<dbReference type="AlphaFoldDB" id="A0A4V6YE46"/>
<protein>
    <submittedName>
        <fullName evidence="1">GNAT family acetyltransferase</fullName>
    </submittedName>
</protein>
<dbReference type="KEGG" id="rher:EHE19_004335"/>
<dbReference type="EMBL" id="CP061336">
    <property type="protein sequence ID" value="QNU67702.1"/>
    <property type="molecule type" value="Genomic_DNA"/>
</dbReference>
<dbReference type="Proteomes" id="UP000306409">
    <property type="component" value="Chromosome"/>
</dbReference>
<gene>
    <name evidence="1" type="ORF">EHE19_004335</name>
</gene>
<proteinExistence type="predicted"/>
<organism evidence="1 2">
    <name type="scientific">Ruminiclostridium herbifermentans</name>
    <dbReference type="NCBI Taxonomy" id="2488810"/>
    <lineage>
        <taxon>Bacteria</taxon>
        <taxon>Bacillati</taxon>
        <taxon>Bacillota</taxon>
        <taxon>Clostridia</taxon>
        <taxon>Eubacteriales</taxon>
        <taxon>Oscillospiraceae</taxon>
        <taxon>Ruminiclostridium</taxon>
    </lineage>
</organism>
<reference evidence="1 2" key="1">
    <citation type="submission" date="2020-09" db="EMBL/GenBank/DDBJ databases">
        <title>Characterization and genome sequencing of Ruminiclostridium sp. nov. MA18.</title>
        <authorList>
            <person name="Rettenmaier R."/>
            <person name="Kowollik M.-L."/>
            <person name="Liebl W."/>
            <person name="Zverlov V."/>
        </authorList>
    </citation>
    <scope>NUCLEOTIDE SEQUENCE [LARGE SCALE GENOMIC DNA]</scope>
    <source>
        <strain evidence="1 2">MA18</strain>
    </source>
</reference>
<evidence type="ECO:0000313" key="2">
    <source>
        <dbReference type="Proteomes" id="UP000306409"/>
    </source>
</evidence>
<dbReference type="GO" id="GO:0016740">
    <property type="term" value="F:transferase activity"/>
    <property type="evidence" value="ECO:0007669"/>
    <property type="project" value="UniProtKB-KW"/>
</dbReference>
<keyword evidence="1" id="KW-0808">Transferase</keyword>
<keyword evidence="2" id="KW-1185">Reference proteome</keyword>
<dbReference type="OrthoDB" id="2046655at2"/>
<name>A0A4V6YE46_9FIRM</name>
<sequence length="181" mass="21349">MIKLIMCEGPNEKEIIRLLLEHGKLKFKKEDLLGLVPFHARQIDKSTQIKLYLNMYTGSEKIEVLRIGDKLSDALKIPKEYKDKINSDTIRKYCTKPKLEMLLIISENMVNEFNKDKSIISPKKFAKQNIKHNGVKYDNRTKFYTDYFGKNISVLVESIKEYKRIKKSHEKDEFYLADLLK</sequence>
<evidence type="ECO:0000313" key="1">
    <source>
        <dbReference type="EMBL" id="QNU67702.1"/>
    </source>
</evidence>